<dbReference type="Proteomes" id="UP001138500">
    <property type="component" value="Unassembled WGS sequence"/>
</dbReference>
<feature type="compositionally biased region" description="Polar residues" evidence="2">
    <location>
        <begin position="1087"/>
        <end position="1100"/>
    </location>
</feature>
<evidence type="ECO:0000256" key="3">
    <source>
        <dbReference type="SAM" id="Phobius"/>
    </source>
</evidence>
<evidence type="ECO:0000313" key="4">
    <source>
        <dbReference type="EMBL" id="KAH9823688.1"/>
    </source>
</evidence>
<feature type="region of interest" description="Disordered" evidence="2">
    <location>
        <begin position="817"/>
        <end position="870"/>
    </location>
</feature>
<feature type="transmembrane region" description="Helical" evidence="3">
    <location>
        <begin position="140"/>
        <end position="159"/>
    </location>
</feature>
<dbReference type="AlphaFoldDB" id="A0A9W7SMB6"/>
<feature type="region of interest" description="Disordered" evidence="2">
    <location>
        <begin position="1087"/>
        <end position="1186"/>
    </location>
</feature>
<feature type="compositionally biased region" description="Basic and acidic residues" evidence="2">
    <location>
        <begin position="1123"/>
        <end position="1163"/>
    </location>
</feature>
<reference evidence="4 5" key="1">
    <citation type="journal article" date="2018" name="IMA Fungus">
        <title>IMA Genome-F 10: Nine draft genome sequences of Claviceps purpurea s.lat., including C. arundinis, C. humidiphila, and C. cf. spartinae, pseudomolecules for the pitch canker pathogen Fusarium circinatum, draft genome of Davidsoniella eucalypti, Grosmannia galeiformis, Quambalaria eucalypti, and Teratosphaeria destructans.</title>
        <authorList>
            <person name="Wingfield B.D."/>
            <person name="Liu M."/>
            <person name="Nguyen H.D."/>
            <person name="Lane F.A."/>
            <person name="Morgan S.W."/>
            <person name="De Vos L."/>
            <person name="Wilken P.M."/>
            <person name="Duong T.A."/>
            <person name="Aylward J."/>
            <person name="Coetzee M.P."/>
            <person name="Dadej K."/>
            <person name="De Beer Z.W."/>
            <person name="Findlay W."/>
            <person name="Havenga M."/>
            <person name="Kolarik M."/>
            <person name="Menzies J.G."/>
            <person name="Naidoo K."/>
            <person name="Pochopski O."/>
            <person name="Shoukouhi P."/>
            <person name="Santana Q.C."/>
            <person name="Seifert K.A."/>
            <person name="Soal N."/>
            <person name="Steenkamp E.T."/>
            <person name="Tatham C.T."/>
            <person name="van der Nest M.A."/>
            <person name="Wingfield M.J."/>
        </authorList>
    </citation>
    <scope>NUCLEOTIDE SEQUENCE [LARGE SCALE GENOMIC DNA]</scope>
    <source>
        <strain evidence="4">CMW44962</strain>
    </source>
</reference>
<organism evidence="4 5">
    <name type="scientific">Teratosphaeria destructans</name>
    <dbReference type="NCBI Taxonomy" id="418781"/>
    <lineage>
        <taxon>Eukaryota</taxon>
        <taxon>Fungi</taxon>
        <taxon>Dikarya</taxon>
        <taxon>Ascomycota</taxon>
        <taxon>Pezizomycotina</taxon>
        <taxon>Dothideomycetes</taxon>
        <taxon>Dothideomycetidae</taxon>
        <taxon>Mycosphaerellales</taxon>
        <taxon>Teratosphaeriaceae</taxon>
        <taxon>Teratosphaeria</taxon>
    </lineage>
</organism>
<feature type="coiled-coil region" evidence="1">
    <location>
        <begin position="475"/>
        <end position="502"/>
    </location>
</feature>
<feature type="region of interest" description="Disordered" evidence="2">
    <location>
        <begin position="708"/>
        <end position="805"/>
    </location>
</feature>
<feature type="region of interest" description="Disordered" evidence="2">
    <location>
        <begin position="971"/>
        <end position="999"/>
    </location>
</feature>
<feature type="region of interest" description="Disordered" evidence="2">
    <location>
        <begin position="389"/>
        <end position="409"/>
    </location>
</feature>
<feature type="compositionally biased region" description="Acidic residues" evidence="2">
    <location>
        <begin position="920"/>
        <end position="939"/>
    </location>
</feature>
<feature type="compositionally biased region" description="Polar residues" evidence="2">
    <location>
        <begin position="339"/>
        <end position="361"/>
    </location>
</feature>
<dbReference type="Pfam" id="PF13787">
    <property type="entry name" value="HXXEE"/>
    <property type="match status" value="1"/>
</dbReference>
<protein>
    <submittedName>
        <fullName evidence="4">Uncharacterized protein</fullName>
    </submittedName>
</protein>
<feature type="transmembrane region" description="Helical" evidence="3">
    <location>
        <begin position="171"/>
        <end position="187"/>
    </location>
</feature>
<feature type="compositionally biased region" description="Basic and acidic residues" evidence="2">
    <location>
        <begin position="710"/>
        <end position="721"/>
    </location>
</feature>
<dbReference type="InterPro" id="IPR025671">
    <property type="entry name" value="HXXEE"/>
</dbReference>
<sequence length="1271" mass="140217">MEPTLLTTWPFFAVAYSIYGLAQLCLNPFQTSADGISTTDSRASWSKRLHDPNWWMQLALPLYMLHQYEEYGLDIKFRHFYFNNTMCSKLACSHLLPKPRTGFSDMDVCTIRPWHLTFINLGLVCFAALRCRYDAARAGANFYGLASANAFVHFIPAVIDSRSGREGYNPGLLSAIFLLLPCGWMALRSLYMRRVVTGFGVARAVILGVVGHLALFVGLYLRSREKIGDAFFALARVLEGQADGRSHGAHEFLAEKPLPNSPGSPTLTNPDMVLPLSGANIPSLLGSPHAAKRIRPPSPSYLRDKTNEGPQDARARVGSGVSQEKEKRGLMSRKMMLSRSRTGSATGLRQAASRSTLNTPVSMEMDHVEYDSNAASSSPTLMGVGNLAAEQSAQGRERRPSIGGSSFTSEDYATAPAFLSKYHSNDSSSALTADEASDNDTRSRTSMGHSVTIEGDYDAQRRQQEEDELNSAILSKRAEQILANAKKRLNLMEGNLRGARDLVQPLTTANLKRATSLGHQYSSSFSSNGGRFMPEGYRYDTATQQPFRTLHSQASSPAIGRDYAGHSRIYSGTIELPERSHSAMSRGNSFSRHGRIPVRPSGEGSWSTPGLRNSRSYDSIALNNADVHSMPAAPAWIERTMRHRASPEPNLAPLIEDDSSYCAGRRTVSAADSHTAPQQQRIGLGIYDRPSSRTEELKDQISGLKGKISNLKERAREDSLRRRSLMNLRAPSPFNNATSNAPEFYYMQDPNRASPPLHNNDGYASQENSPGDRSEQQQWERRTPPPAESRNAFAEQQHVSRPGSRNAFAEQFAQHIKSGRGTPFQNQRGLNDSDGINPGSSRAQRKASNSVAPTAISPKRSVEHKRTPSGTAIVESADRRFYHHRASCSQEIQARNLRYRGFTAPEESPYVSPTTSDASCDSDSDLEGEDTDSVYEDAADQQPTVVAHEDRDDAFDYEHFFLHSAMGSYGNGHRKSYTSDDSVSSDDTTRAPAYARDRYHDEDLFDDEKFNPASGIFPPPTPETPERLKFIERNLRLERGMHQRGLSSDSTSTMATFATADEGPVSSPILSSQTSIEWPIMSKFSSQPRNAIAPSTTVARPTSRPLSRQSNRSNNSRPGTAIKRLDPPITEQRRDSSSERADSGVGLDRRSNGDRDRTTDTKRRPAVLLHSANTAQRSPYSALSSPPMSPGLMVLQDPATIAVNALLDPTGRALGLKDKALLFEVVESLKRVTHRLQEEEDAQHHSRLLRRKLEDAKRALNGTLNARPGTS</sequence>
<feature type="region of interest" description="Disordered" evidence="2">
    <location>
        <begin position="424"/>
        <end position="464"/>
    </location>
</feature>
<accession>A0A9W7SMB6</accession>
<feature type="region of interest" description="Disordered" evidence="2">
    <location>
        <begin position="285"/>
        <end position="361"/>
    </location>
</feature>
<evidence type="ECO:0000256" key="1">
    <source>
        <dbReference type="SAM" id="Coils"/>
    </source>
</evidence>
<evidence type="ECO:0000256" key="2">
    <source>
        <dbReference type="SAM" id="MobiDB-lite"/>
    </source>
</evidence>
<feature type="compositionally biased region" description="Basic and acidic residues" evidence="2">
    <location>
        <begin position="770"/>
        <end position="783"/>
    </location>
</feature>
<keyword evidence="1" id="KW-0175">Coiled coil</keyword>
<evidence type="ECO:0000313" key="5">
    <source>
        <dbReference type="Proteomes" id="UP001138500"/>
    </source>
</evidence>
<dbReference type="OrthoDB" id="3438840at2759"/>
<feature type="compositionally biased region" description="Polar residues" evidence="2">
    <location>
        <begin position="1171"/>
        <end position="1186"/>
    </location>
</feature>
<feature type="region of interest" description="Disordered" evidence="2">
    <location>
        <begin position="580"/>
        <end position="610"/>
    </location>
</feature>
<feature type="region of interest" description="Disordered" evidence="2">
    <location>
        <begin position="904"/>
        <end position="944"/>
    </location>
</feature>
<reference evidence="4 5" key="2">
    <citation type="journal article" date="2021" name="Curr. Genet.">
        <title>Genetic response to nitrogen starvation in the aggressive Eucalyptus foliar pathogen Teratosphaeria destructans.</title>
        <authorList>
            <person name="Havenga M."/>
            <person name="Wingfield B.D."/>
            <person name="Wingfield M.J."/>
            <person name="Dreyer L.L."/>
            <person name="Roets F."/>
            <person name="Aylward J."/>
        </authorList>
    </citation>
    <scope>NUCLEOTIDE SEQUENCE [LARGE SCALE GENOMIC DNA]</scope>
    <source>
        <strain evidence="4">CMW44962</strain>
    </source>
</reference>
<feature type="compositionally biased region" description="Basic and acidic residues" evidence="2">
    <location>
        <begin position="302"/>
        <end position="315"/>
    </location>
</feature>
<feature type="compositionally biased region" description="Low complexity" evidence="2">
    <location>
        <begin position="1103"/>
        <end position="1117"/>
    </location>
</feature>
<feature type="transmembrane region" description="Helical" evidence="3">
    <location>
        <begin position="199"/>
        <end position="221"/>
    </location>
</feature>
<dbReference type="EMBL" id="RIBY02002178">
    <property type="protein sequence ID" value="KAH9823688.1"/>
    <property type="molecule type" value="Genomic_DNA"/>
</dbReference>
<name>A0A9W7SMB6_9PEZI</name>
<comment type="caution">
    <text evidence="4">The sequence shown here is derived from an EMBL/GenBank/DDBJ whole genome shotgun (WGS) entry which is preliminary data.</text>
</comment>
<feature type="compositionally biased region" description="Polar residues" evidence="2">
    <location>
        <begin position="838"/>
        <end position="852"/>
    </location>
</feature>
<feature type="region of interest" description="Disordered" evidence="2">
    <location>
        <begin position="253"/>
        <end position="272"/>
    </location>
</feature>
<proteinExistence type="predicted"/>
<keyword evidence="3" id="KW-0472">Membrane</keyword>
<gene>
    <name evidence="4" type="ORF">Tdes44962_MAKER04540</name>
</gene>
<feature type="compositionally biased region" description="Polar residues" evidence="2">
    <location>
        <begin position="582"/>
        <end position="591"/>
    </location>
</feature>
<keyword evidence="5" id="KW-1185">Reference proteome</keyword>
<keyword evidence="3" id="KW-1133">Transmembrane helix</keyword>
<keyword evidence="3" id="KW-0812">Transmembrane</keyword>